<dbReference type="OrthoDB" id="3938867at2759"/>
<name>A0A9K3GMU1_9EUKA</name>
<dbReference type="EMBL" id="BDIP01004131">
    <property type="protein sequence ID" value="GIQ88513.1"/>
    <property type="molecule type" value="Genomic_DNA"/>
</dbReference>
<evidence type="ECO:0000313" key="1">
    <source>
        <dbReference type="EMBL" id="GIQ88513.1"/>
    </source>
</evidence>
<sequence length="123" mass="14482">MVDNSRNISDPLFCEWVYVIDTDENVLSIHTDRGTQGLYPGRYGKYRTEHETDRIVLRGIPLAYMISLDKVIAMTEDEAFAIMEKLQKALKTLERGMDSMDELLYQQRDVWPLIRKQAVRERR</sequence>
<organism evidence="1 2">
    <name type="scientific">Kipferlia bialata</name>
    <dbReference type="NCBI Taxonomy" id="797122"/>
    <lineage>
        <taxon>Eukaryota</taxon>
        <taxon>Metamonada</taxon>
        <taxon>Carpediemonas-like organisms</taxon>
        <taxon>Kipferlia</taxon>
    </lineage>
</organism>
<proteinExistence type="predicted"/>
<evidence type="ECO:0000313" key="2">
    <source>
        <dbReference type="Proteomes" id="UP000265618"/>
    </source>
</evidence>
<dbReference type="Proteomes" id="UP000265618">
    <property type="component" value="Unassembled WGS sequence"/>
</dbReference>
<accession>A0A9K3GMU1</accession>
<dbReference type="AlphaFoldDB" id="A0A9K3GMU1"/>
<comment type="caution">
    <text evidence="1">The sequence shown here is derived from an EMBL/GenBank/DDBJ whole genome shotgun (WGS) entry which is preliminary data.</text>
</comment>
<keyword evidence="2" id="KW-1185">Reference proteome</keyword>
<gene>
    <name evidence="1" type="ORF">KIPB_010776</name>
</gene>
<protein>
    <submittedName>
        <fullName evidence="1">Uncharacterized protein</fullName>
    </submittedName>
</protein>
<reference evidence="1 2" key="1">
    <citation type="journal article" date="2018" name="PLoS ONE">
        <title>The draft genome of Kipferlia bialata reveals reductive genome evolution in fornicate parasites.</title>
        <authorList>
            <person name="Tanifuji G."/>
            <person name="Takabayashi S."/>
            <person name="Kume K."/>
            <person name="Takagi M."/>
            <person name="Nakayama T."/>
            <person name="Kamikawa R."/>
            <person name="Inagaki Y."/>
            <person name="Hashimoto T."/>
        </authorList>
    </citation>
    <scope>NUCLEOTIDE SEQUENCE [LARGE SCALE GENOMIC DNA]</scope>
    <source>
        <strain evidence="1">NY0173</strain>
    </source>
</reference>